<keyword evidence="1" id="KW-0812">Transmembrane</keyword>
<accession>A0A382V2Z5</accession>
<dbReference type="AlphaFoldDB" id="A0A382V2Z5"/>
<reference evidence="2" key="1">
    <citation type="submission" date="2018-05" db="EMBL/GenBank/DDBJ databases">
        <authorList>
            <person name="Lanie J.A."/>
            <person name="Ng W.-L."/>
            <person name="Kazmierczak K.M."/>
            <person name="Andrzejewski T.M."/>
            <person name="Davidsen T.M."/>
            <person name="Wayne K.J."/>
            <person name="Tettelin H."/>
            <person name="Glass J.I."/>
            <person name="Rusch D."/>
            <person name="Podicherti R."/>
            <person name="Tsui H.-C.T."/>
            <person name="Winkler M.E."/>
        </authorList>
    </citation>
    <scope>NUCLEOTIDE SEQUENCE</scope>
</reference>
<name>A0A382V2Z5_9ZZZZ</name>
<evidence type="ECO:0000313" key="2">
    <source>
        <dbReference type="EMBL" id="SVD40807.1"/>
    </source>
</evidence>
<protein>
    <submittedName>
        <fullName evidence="2">Uncharacterized protein</fullName>
    </submittedName>
</protein>
<evidence type="ECO:0000256" key="1">
    <source>
        <dbReference type="SAM" id="Phobius"/>
    </source>
</evidence>
<sequence length="37" mass="3868">VLCIAVPNLWSVALAALLSGGLLVVGYALFSPRRTLL</sequence>
<dbReference type="EMBL" id="UINC01148746">
    <property type="protein sequence ID" value="SVD40807.1"/>
    <property type="molecule type" value="Genomic_DNA"/>
</dbReference>
<keyword evidence="1" id="KW-0472">Membrane</keyword>
<feature type="non-terminal residue" evidence="2">
    <location>
        <position position="1"/>
    </location>
</feature>
<feature type="transmembrane region" description="Helical" evidence="1">
    <location>
        <begin position="12"/>
        <end position="30"/>
    </location>
</feature>
<gene>
    <name evidence="2" type="ORF">METZ01_LOCUS393661</name>
</gene>
<organism evidence="2">
    <name type="scientific">marine metagenome</name>
    <dbReference type="NCBI Taxonomy" id="408172"/>
    <lineage>
        <taxon>unclassified sequences</taxon>
        <taxon>metagenomes</taxon>
        <taxon>ecological metagenomes</taxon>
    </lineage>
</organism>
<keyword evidence="1" id="KW-1133">Transmembrane helix</keyword>
<proteinExistence type="predicted"/>
<feature type="non-terminal residue" evidence="2">
    <location>
        <position position="37"/>
    </location>
</feature>